<dbReference type="AlphaFoldDB" id="A0A2S9YLY1"/>
<protein>
    <submittedName>
        <fullName evidence="1">Uncharacterized protein</fullName>
    </submittedName>
</protein>
<sequence>MPGTMPGHIIDELHARELLHDRLAARDLFDAGHLHDLGVLVGADRGHGGQLVGGAGRVGIGVLGDDRLGRVGPARRREVLRVQARAGPQLAVVELRCGHDRQQQRVVGQRGPRVGADGPRESPQIRVRLAERPLAGRQGWTPAPGLEPGPKRVLRAREHVLVEVRELGQQLGLAAVVGRLLELPRRDQREAIPQLVVRGQPLGLLARALMQAVDRQHPQPLTERPVAVVETSLAQLGALDQQVDPLAVAAGVGVQQGQRAQLDQRTNLDAIVGPAGRVGVDPGRELAQARQQHVALAIHGDAAQQHPHRRDRIIEALVDDPRGLGQGVDGLEPAVLPGHVVGELGVVLGELAPQLAALGQVDRHVERLFGQRDLACAQVLPGPAQGRERGPGIVELALVDPRDRTVGVKPTERAVGVLEPVLGQGQQCVPQLVRLGDVLQAPTDLFVVGADLQGSLQIADGPTRIPELVLGDLGRADHALDQLELVGEGLALELALGDLEQRRPQAVGLGELAQPTKALVEVELLLAGDEVPAPRPRERPIRVREVLLGDPRRLRADIQLPGDVAHLGQPVDAQLVDLEQLFPGPVGLGELLDVIAQLGVRGVDAAGPTQQLERADPVADPEIGDLGHAPQSSDLLIGIVGDELELGRQRAQRVLELAELFLQLGELGVALRIGREFSQPSLGHAHRRALVLERLPGRHDQTKQVHALVGIAGAEQQ</sequence>
<gene>
    <name evidence="1" type="ORF">ENSA7_42320</name>
</gene>
<dbReference type="EMBL" id="PVNL01000085">
    <property type="protein sequence ID" value="PRQ06062.1"/>
    <property type="molecule type" value="Genomic_DNA"/>
</dbReference>
<evidence type="ECO:0000313" key="1">
    <source>
        <dbReference type="EMBL" id="PRQ06062.1"/>
    </source>
</evidence>
<accession>A0A2S9YLY1</accession>
<dbReference type="Proteomes" id="UP000238823">
    <property type="component" value="Unassembled WGS sequence"/>
</dbReference>
<proteinExistence type="predicted"/>
<name>A0A2S9YLY1_9BACT</name>
<organism evidence="1 2">
    <name type="scientific">Enhygromyxa salina</name>
    <dbReference type="NCBI Taxonomy" id="215803"/>
    <lineage>
        <taxon>Bacteria</taxon>
        <taxon>Pseudomonadati</taxon>
        <taxon>Myxococcota</taxon>
        <taxon>Polyangia</taxon>
        <taxon>Nannocystales</taxon>
        <taxon>Nannocystaceae</taxon>
        <taxon>Enhygromyxa</taxon>
    </lineage>
</organism>
<evidence type="ECO:0000313" key="2">
    <source>
        <dbReference type="Proteomes" id="UP000238823"/>
    </source>
</evidence>
<reference evidence="1 2" key="1">
    <citation type="submission" date="2018-03" db="EMBL/GenBank/DDBJ databases">
        <title>Draft Genome Sequences of the Obligatory Marine Myxobacteria Enhygromyxa salina SWB007.</title>
        <authorList>
            <person name="Poehlein A."/>
            <person name="Moghaddam J.A."/>
            <person name="Harms H."/>
            <person name="Alanjari M."/>
            <person name="Koenig G.M."/>
            <person name="Daniel R."/>
            <person name="Schaeberle T.F."/>
        </authorList>
    </citation>
    <scope>NUCLEOTIDE SEQUENCE [LARGE SCALE GENOMIC DNA]</scope>
    <source>
        <strain evidence="1 2">SWB007</strain>
    </source>
</reference>
<comment type="caution">
    <text evidence="1">The sequence shown here is derived from an EMBL/GenBank/DDBJ whole genome shotgun (WGS) entry which is preliminary data.</text>
</comment>